<evidence type="ECO:0000256" key="1">
    <source>
        <dbReference type="ARBA" id="ARBA00004479"/>
    </source>
</evidence>
<dbReference type="Proteomes" id="UP000784294">
    <property type="component" value="Unassembled WGS sequence"/>
</dbReference>
<keyword evidence="2 8" id="KW-0812">Transmembrane</keyword>
<evidence type="ECO:0000256" key="5">
    <source>
        <dbReference type="ARBA" id="ARBA00023136"/>
    </source>
</evidence>
<keyword evidence="4 8" id="KW-1133">Transmembrane helix</keyword>
<dbReference type="Gene3D" id="2.60.120.1190">
    <property type="match status" value="1"/>
</dbReference>
<keyword evidence="7" id="KW-0325">Glycoprotein</keyword>
<gene>
    <name evidence="10" type="ORF">PXEA_LOCUS740</name>
</gene>
<evidence type="ECO:0000256" key="2">
    <source>
        <dbReference type="ARBA" id="ARBA00022692"/>
    </source>
</evidence>
<feature type="domain" description="Discoidin" evidence="9">
    <location>
        <begin position="119"/>
        <end position="174"/>
    </location>
</feature>
<evidence type="ECO:0000256" key="8">
    <source>
        <dbReference type="SAM" id="Phobius"/>
    </source>
</evidence>
<reference evidence="10" key="1">
    <citation type="submission" date="2018-11" db="EMBL/GenBank/DDBJ databases">
        <authorList>
            <consortium name="Pathogen Informatics"/>
        </authorList>
    </citation>
    <scope>NUCLEOTIDE SEQUENCE</scope>
</reference>
<keyword evidence="11" id="KW-1185">Reference proteome</keyword>
<feature type="transmembrane region" description="Helical" evidence="8">
    <location>
        <begin position="186"/>
        <end position="206"/>
    </location>
</feature>
<comment type="subcellular location">
    <subcellularLocation>
        <location evidence="1">Membrane</location>
        <topology evidence="1">Single-pass type I membrane protein</topology>
    </subcellularLocation>
</comment>
<dbReference type="EMBL" id="CAAALY010001437">
    <property type="protein sequence ID" value="VEL07300.1"/>
    <property type="molecule type" value="Genomic_DNA"/>
</dbReference>
<keyword evidence="5 8" id="KW-0472">Membrane</keyword>
<dbReference type="OrthoDB" id="6071166at2759"/>
<keyword evidence="6" id="KW-1015">Disulfide bond</keyword>
<dbReference type="GO" id="GO:0016020">
    <property type="term" value="C:membrane"/>
    <property type="evidence" value="ECO:0007669"/>
    <property type="project" value="UniProtKB-SubCell"/>
</dbReference>
<evidence type="ECO:0000313" key="10">
    <source>
        <dbReference type="EMBL" id="VEL07300.1"/>
    </source>
</evidence>
<protein>
    <recommendedName>
        <fullName evidence="9">Discoidin domain-containing protein</fullName>
    </recommendedName>
</protein>
<sequence length="224" mass="24106">MMQYHSNLFQFCTDGLVEYSMRQGDQVNLNITLDPPDSLSKSGPLEANVAKASASLLAFLDVTYDSPLHMETFGPTVDSSARGANFSGPAGASVGAGELTGFSSVHQTDFHPGQAFASASDRLTGGLGQLVDNRAYMGNVTRDALLLGGHHFVGWQRRTLGLDHEVDIDFTFDTCMGSMRRKLRSLFALFMLLTGAIIVESISSILPRPAISQLTTSVLQAWAT</sequence>
<evidence type="ECO:0000256" key="6">
    <source>
        <dbReference type="ARBA" id="ARBA00023157"/>
    </source>
</evidence>
<evidence type="ECO:0000256" key="7">
    <source>
        <dbReference type="ARBA" id="ARBA00023180"/>
    </source>
</evidence>
<evidence type="ECO:0000313" key="11">
    <source>
        <dbReference type="Proteomes" id="UP000784294"/>
    </source>
</evidence>
<dbReference type="InterPro" id="IPR048525">
    <property type="entry name" value="DDR1-2_DS-like"/>
</dbReference>
<proteinExistence type="predicted"/>
<comment type="caution">
    <text evidence="10">The sequence shown here is derived from an EMBL/GenBank/DDBJ whole genome shotgun (WGS) entry which is preliminary data.</text>
</comment>
<keyword evidence="3" id="KW-0732">Signal</keyword>
<dbReference type="Pfam" id="PF21114">
    <property type="entry name" value="DDR1-2_DS-like"/>
    <property type="match status" value="1"/>
</dbReference>
<evidence type="ECO:0000256" key="4">
    <source>
        <dbReference type="ARBA" id="ARBA00022989"/>
    </source>
</evidence>
<organism evidence="10 11">
    <name type="scientific">Protopolystoma xenopodis</name>
    <dbReference type="NCBI Taxonomy" id="117903"/>
    <lineage>
        <taxon>Eukaryota</taxon>
        <taxon>Metazoa</taxon>
        <taxon>Spiralia</taxon>
        <taxon>Lophotrochozoa</taxon>
        <taxon>Platyhelminthes</taxon>
        <taxon>Monogenea</taxon>
        <taxon>Polyopisthocotylea</taxon>
        <taxon>Polystomatidea</taxon>
        <taxon>Polystomatidae</taxon>
        <taxon>Protopolystoma</taxon>
    </lineage>
</organism>
<dbReference type="AlphaFoldDB" id="A0A448WAY8"/>
<accession>A0A448WAY8</accession>
<name>A0A448WAY8_9PLAT</name>
<evidence type="ECO:0000256" key="3">
    <source>
        <dbReference type="ARBA" id="ARBA00022729"/>
    </source>
</evidence>
<evidence type="ECO:0000259" key="9">
    <source>
        <dbReference type="Pfam" id="PF21114"/>
    </source>
</evidence>